<evidence type="ECO:0000313" key="6">
    <source>
        <dbReference type="Proteomes" id="UP001500507"/>
    </source>
</evidence>
<feature type="domain" description="DUF4139" evidence="3">
    <location>
        <begin position="218"/>
        <end position="534"/>
    </location>
</feature>
<comment type="caution">
    <text evidence="5">The sequence shown here is derived from an EMBL/GenBank/DDBJ whole genome shotgun (WGS) entry which is preliminary data.</text>
</comment>
<dbReference type="InterPro" id="IPR025554">
    <property type="entry name" value="DUF4140"/>
</dbReference>
<sequence length="541" mass="60729">MKHITLSLALLALPLLATAQSLPEKSVKSDIEEVKVFLQGAQITRKGTTTTRSGKQVIKLTNLSPHIDKNSIQVKANGNFTVLGVKHDINYLEELDKNKKIDSLTAEIEAVEDKLTLKRSRLEVLAEKKSLLSANKNLGGTNNGTSLTQLKQAIDFYDRELTAIEADELKTQKNIDDLNEQLGKLKRELQSAQRIQEFPSGEIHVRIDAPKSTPASFEVRYLVSNAGWYPKYDVRATKVNQPIQLAYKAEVYQNTGINWNNVNLRLSNGNPNQSGTMPELGTWYLNYYQPNRRFGYDDAQLDEVIVTEALEGQVASVRMKKEAAPAPVASRVQANAVENQTTVDFVIDRPYSVNSNGEAITVDLKEHTIPATYQYYATPKLDTDAFLVARITNWDQYNLLEGEANLYFEDAYVGRSILDAKSLSDTLNISLGRDKSIVIGREKVDQFSKRRTIGSNKVDSRAFEITVRNKKSQPVDLILYDQIPVSTRNEIEIEAEELSGGKLDESTGKVTWQLKLPAGEQTKLTLSYEVKYPKREKVILE</sequence>
<dbReference type="Proteomes" id="UP001500507">
    <property type="component" value="Unassembled WGS sequence"/>
</dbReference>
<gene>
    <name evidence="5" type="ORF">GCM10009117_09480</name>
</gene>
<feature type="signal peptide" evidence="2">
    <location>
        <begin position="1"/>
        <end position="19"/>
    </location>
</feature>
<dbReference type="InterPro" id="IPR011935">
    <property type="entry name" value="CHP02231"/>
</dbReference>
<reference evidence="5 6" key="1">
    <citation type="journal article" date="2019" name="Int. J. Syst. Evol. Microbiol.">
        <title>The Global Catalogue of Microorganisms (GCM) 10K type strain sequencing project: providing services to taxonomists for standard genome sequencing and annotation.</title>
        <authorList>
            <consortium name="The Broad Institute Genomics Platform"/>
            <consortium name="The Broad Institute Genome Sequencing Center for Infectious Disease"/>
            <person name="Wu L."/>
            <person name="Ma J."/>
        </authorList>
    </citation>
    <scope>NUCLEOTIDE SEQUENCE [LARGE SCALE GENOMIC DNA]</scope>
    <source>
        <strain evidence="5 6">JCM 16082</strain>
    </source>
</reference>
<keyword evidence="1" id="KW-0175">Coiled coil</keyword>
<dbReference type="Pfam" id="PF13598">
    <property type="entry name" value="DUF4139"/>
    <property type="match status" value="1"/>
</dbReference>
<accession>A0ABN1MFH2</accession>
<dbReference type="InterPro" id="IPR037291">
    <property type="entry name" value="DUF4139"/>
</dbReference>
<dbReference type="PANTHER" id="PTHR31005">
    <property type="entry name" value="DUF4139 DOMAIN-CONTAINING PROTEIN"/>
    <property type="match status" value="1"/>
</dbReference>
<dbReference type="EMBL" id="BAAAFG010000012">
    <property type="protein sequence ID" value="GAA0871802.1"/>
    <property type="molecule type" value="Genomic_DNA"/>
</dbReference>
<proteinExistence type="predicted"/>
<feature type="coiled-coil region" evidence="1">
    <location>
        <begin position="94"/>
        <end position="195"/>
    </location>
</feature>
<dbReference type="Pfam" id="PF13600">
    <property type="entry name" value="DUF4140"/>
    <property type="match status" value="1"/>
</dbReference>
<evidence type="ECO:0000256" key="1">
    <source>
        <dbReference type="SAM" id="Coils"/>
    </source>
</evidence>
<evidence type="ECO:0000259" key="4">
    <source>
        <dbReference type="Pfam" id="PF13600"/>
    </source>
</evidence>
<keyword evidence="2" id="KW-0732">Signal</keyword>
<evidence type="ECO:0000256" key="2">
    <source>
        <dbReference type="SAM" id="SignalP"/>
    </source>
</evidence>
<feature type="chain" id="PRO_5045390899" evidence="2">
    <location>
        <begin position="20"/>
        <end position="541"/>
    </location>
</feature>
<dbReference type="RefSeq" id="WP_343764539.1">
    <property type="nucleotide sequence ID" value="NZ_BAAAFG010000012.1"/>
</dbReference>
<name>A0ABN1MFH2_9FLAO</name>
<feature type="domain" description="DUF4140" evidence="4">
    <location>
        <begin position="34"/>
        <end position="132"/>
    </location>
</feature>
<dbReference type="NCBIfam" id="TIGR02231">
    <property type="entry name" value="mucoidy inhibitor MuiA family protein"/>
    <property type="match status" value="1"/>
</dbReference>
<protein>
    <submittedName>
        <fullName evidence="5">DUF4139 domain-containing protein</fullName>
    </submittedName>
</protein>
<evidence type="ECO:0000313" key="5">
    <source>
        <dbReference type="EMBL" id="GAA0871802.1"/>
    </source>
</evidence>
<organism evidence="5 6">
    <name type="scientific">Gangjinia marincola</name>
    <dbReference type="NCBI Taxonomy" id="578463"/>
    <lineage>
        <taxon>Bacteria</taxon>
        <taxon>Pseudomonadati</taxon>
        <taxon>Bacteroidota</taxon>
        <taxon>Flavobacteriia</taxon>
        <taxon>Flavobacteriales</taxon>
        <taxon>Flavobacteriaceae</taxon>
        <taxon>Gangjinia</taxon>
    </lineage>
</organism>
<evidence type="ECO:0000259" key="3">
    <source>
        <dbReference type="Pfam" id="PF13598"/>
    </source>
</evidence>
<keyword evidence="6" id="KW-1185">Reference proteome</keyword>
<dbReference type="PANTHER" id="PTHR31005:SF8">
    <property type="entry name" value="DUF4139 DOMAIN-CONTAINING PROTEIN"/>
    <property type="match status" value="1"/>
</dbReference>